<sequence>MSEDLATLIALPVLGLLLLAGGIWSGRHLDLLVGSLGGEEVLERRRATMSRGARAMTVTGAFLVVGSLVLIATR</sequence>
<feature type="transmembrane region" description="Helical" evidence="1">
    <location>
        <begin position="52"/>
        <end position="72"/>
    </location>
</feature>
<accession>A0A6J6U2T7</accession>
<keyword evidence="1" id="KW-0472">Membrane</keyword>
<dbReference type="AlphaFoldDB" id="A0A6J6U2T7"/>
<evidence type="ECO:0000313" key="2">
    <source>
        <dbReference type="EMBL" id="CAB4753538.1"/>
    </source>
</evidence>
<keyword evidence="1" id="KW-1133">Transmembrane helix</keyword>
<reference evidence="2" key="1">
    <citation type="submission" date="2020-05" db="EMBL/GenBank/DDBJ databases">
        <authorList>
            <person name="Chiriac C."/>
            <person name="Salcher M."/>
            <person name="Ghai R."/>
            <person name="Kavagutti S V."/>
        </authorList>
    </citation>
    <scope>NUCLEOTIDE SEQUENCE</scope>
</reference>
<protein>
    <submittedName>
        <fullName evidence="2">Unannotated protein</fullName>
    </submittedName>
</protein>
<dbReference type="EMBL" id="CAEZYQ010000016">
    <property type="protein sequence ID" value="CAB4753538.1"/>
    <property type="molecule type" value="Genomic_DNA"/>
</dbReference>
<organism evidence="2">
    <name type="scientific">freshwater metagenome</name>
    <dbReference type="NCBI Taxonomy" id="449393"/>
    <lineage>
        <taxon>unclassified sequences</taxon>
        <taxon>metagenomes</taxon>
        <taxon>ecological metagenomes</taxon>
    </lineage>
</organism>
<gene>
    <name evidence="2" type="ORF">UFOPK2761_02132</name>
</gene>
<proteinExistence type="predicted"/>
<name>A0A6J6U2T7_9ZZZZ</name>
<evidence type="ECO:0000256" key="1">
    <source>
        <dbReference type="SAM" id="Phobius"/>
    </source>
</evidence>
<keyword evidence="1" id="KW-0812">Transmembrane</keyword>